<dbReference type="PANTHER" id="PTHR30349">
    <property type="entry name" value="PHAGE INTEGRASE-RELATED"/>
    <property type="match status" value="1"/>
</dbReference>
<reference evidence="5 6" key="1">
    <citation type="submission" date="2018-08" db="EMBL/GenBank/DDBJ databases">
        <title>A genome reference for cultivated species of the human gut microbiota.</title>
        <authorList>
            <person name="Zou Y."/>
            <person name="Xue W."/>
            <person name="Luo G."/>
        </authorList>
    </citation>
    <scope>NUCLEOTIDE SEQUENCE [LARGE SCALE GENOMIC DNA]</scope>
    <source>
        <strain evidence="5 6">AM22-1</strain>
    </source>
</reference>
<comment type="similarity">
    <text evidence="1">Belongs to the 'phage' integrase family.</text>
</comment>
<dbReference type="Gene3D" id="1.10.150.130">
    <property type="match status" value="1"/>
</dbReference>
<evidence type="ECO:0000256" key="1">
    <source>
        <dbReference type="ARBA" id="ARBA00008857"/>
    </source>
</evidence>
<dbReference type="Pfam" id="PF00589">
    <property type="entry name" value="Phage_integrase"/>
    <property type="match status" value="1"/>
</dbReference>
<keyword evidence="3" id="KW-0233">DNA recombination</keyword>
<dbReference type="PANTHER" id="PTHR30349:SF64">
    <property type="entry name" value="PROPHAGE INTEGRASE INTD-RELATED"/>
    <property type="match status" value="1"/>
</dbReference>
<dbReference type="InterPro" id="IPR035386">
    <property type="entry name" value="Arm-DNA-bind_5"/>
</dbReference>
<dbReference type="Pfam" id="PF13102">
    <property type="entry name" value="Phage_int_SAM_5"/>
    <property type="match status" value="1"/>
</dbReference>
<gene>
    <name evidence="5" type="ORF">DW250_11320</name>
</gene>
<proteinExistence type="inferred from homology"/>
<accession>A0A3R6HET0</accession>
<dbReference type="AlphaFoldDB" id="A0A3R6HET0"/>
<evidence type="ECO:0000256" key="3">
    <source>
        <dbReference type="ARBA" id="ARBA00023172"/>
    </source>
</evidence>
<dbReference type="InterPro" id="IPR010998">
    <property type="entry name" value="Integrase_recombinase_N"/>
</dbReference>
<dbReference type="CDD" id="cd01185">
    <property type="entry name" value="INTN1_C_like"/>
    <property type="match status" value="1"/>
</dbReference>
<dbReference type="GO" id="GO:0006310">
    <property type="term" value="P:DNA recombination"/>
    <property type="evidence" value="ECO:0007669"/>
    <property type="project" value="UniProtKB-KW"/>
</dbReference>
<organism evidence="5 6">
    <name type="scientific">Segatella copri</name>
    <dbReference type="NCBI Taxonomy" id="165179"/>
    <lineage>
        <taxon>Bacteria</taxon>
        <taxon>Pseudomonadati</taxon>
        <taxon>Bacteroidota</taxon>
        <taxon>Bacteroidia</taxon>
        <taxon>Bacteroidales</taxon>
        <taxon>Prevotellaceae</taxon>
        <taxon>Segatella</taxon>
    </lineage>
</organism>
<sequence length="384" mass="43634">MSIEIRTRVLKNGSQSLYLDCYENGKREYESLHLYLVPEVNEDAKRENKNAMKKAVAIKAERLLGIHKEAKSPDETALRKESPVFYEWLLDYHKGLVDSQAYSQNYIKNVWKLIAIMHQYMKYSHKSGIRLIDFNKNIYVGFLNYMRDIYVSPKSPSNPQKLAQSTMHQIQTTLNTILNKAVRNGLISANPFASLDKRERVSKAESNIVALTKDEVMALTSVETGSPATKQCYMFCCFTGLRHSDISALKWKDIRQTDAGLAIYLPRMQKTKHPILIPLGKKALEWLPDKEDKSEDSLVFNTPQICNCDRALKHMAKRAGITKVLGFHTSRHTFGTLAILAGCDILTVSKLLGHKSVKTTQIYASVAMQMRADAVRRVEKVFGN</sequence>
<dbReference type="Proteomes" id="UP000286501">
    <property type="component" value="Unassembled WGS sequence"/>
</dbReference>
<dbReference type="Pfam" id="PF17293">
    <property type="entry name" value="Arm-DNA-bind_5"/>
    <property type="match status" value="1"/>
</dbReference>
<dbReference type="EMBL" id="QRIN01000050">
    <property type="protein sequence ID" value="RHG64201.1"/>
    <property type="molecule type" value="Genomic_DNA"/>
</dbReference>
<dbReference type="InterPro" id="IPR013762">
    <property type="entry name" value="Integrase-like_cat_sf"/>
</dbReference>
<dbReference type="RefSeq" id="WP_118201269.1">
    <property type="nucleotide sequence ID" value="NZ_QRIE01000054.1"/>
</dbReference>
<evidence type="ECO:0000259" key="4">
    <source>
        <dbReference type="PROSITE" id="PS51898"/>
    </source>
</evidence>
<comment type="caution">
    <text evidence="5">The sequence shown here is derived from an EMBL/GenBank/DDBJ whole genome shotgun (WGS) entry which is preliminary data.</text>
</comment>
<evidence type="ECO:0000313" key="5">
    <source>
        <dbReference type="EMBL" id="RHG64201.1"/>
    </source>
</evidence>
<dbReference type="InterPro" id="IPR011010">
    <property type="entry name" value="DNA_brk_join_enz"/>
</dbReference>
<dbReference type="GO" id="GO:0015074">
    <property type="term" value="P:DNA integration"/>
    <property type="evidence" value="ECO:0007669"/>
    <property type="project" value="InterPro"/>
</dbReference>
<dbReference type="InterPro" id="IPR025269">
    <property type="entry name" value="SAM-like_dom"/>
</dbReference>
<dbReference type="InterPro" id="IPR050090">
    <property type="entry name" value="Tyrosine_recombinase_XerCD"/>
</dbReference>
<feature type="domain" description="Tyr recombinase" evidence="4">
    <location>
        <begin position="206"/>
        <end position="376"/>
    </location>
</feature>
<dbReference type="GO" id="GO:0003677">
    <property type="term" value="F:DNA binding"/>
    <property type="evidence" value="ECO:0007669"/>
    <property type="project" value="UniProtKB-KW"/>
</dbReference>
<dbReference type="Gene3D" id="1.10.443.10">
    <property type="entry name" value="Intergrase catalytic core"/>
    <property type="match status" value="1"/>
</dbReference>
<dbReference type="PROSITE" id="PS51898">
    <property type="entry name" value="TYR_RECOMBINASE"/>
    <property type="match status" value="1"/>
</dbReference>
<dbReference type="SUPFAM" id="SSF56349">
    <property type="entry name" value="DNA breaking-rejoining enzymes"/>
    <property type="match status" value="1"/>
</dbReference>
<evidence type="ECO:0000313" key="6">
    <source>
        <dbReference type="Proteomes" id="UP000286501"/>
    </source>
</evidence>
<protein>
    <submittedName>
        <fullName evidence="5">Integrase</fullName>
    </submittedName>
</protein>
<keyword evidence="2" id="KW-0238">DNA-binding</keyword>
<name>A0A3R6HET0_9BACT</name>
<evidence type="ECO:0000256" key="2">
    <source>
        <dbReference type="ARBA" id="ARBA00023125"/>
    </source>
</evidence>
<dbReference type="InterPro" id="IPR002104">
    <property type="entry name" value="Integrase_catalytic"/>
</dbReference>